<keyword evidence="7 10" id="KW-0378">Hydrolase</keyword>
<feature type="signal peptide" evidence="11">
    <location>
        <begin position="1"/>
        <end position="19"/>
    </location>
</feature>
<accession>A0A7X8SK65</accession>
<comment type="similarity">
    <text evidence="3 10">Belongs to the glycosyl hydrolase 3 family.</text>
</comment>
<comment type="caution">
    <text evidence="13">The sequence shown here is derived from an EMBL/GenBank/DDBJ whole genome shotgun (WGS) entry which is preliminary data.</text>
</comment>
<dbReference type="EC" id="3.2.1.21" evidence="4"/>
<dbReference type="InterPro" id="IPR001764">
    <property type="entry name" value="Glyco_hydro_3_N"/>
</dbReference>
<dbReference type="SUPFAM" id="SSF51445">
    <property type="entry name" value="(Trans)glycosidases"/>
    <property type="match status" value="1"/>
</dbReference>
<keyword evidence="5 11" id="KW-0732">Signal</keyword>
<dbReference type="Pfam" id="PF01915">
    <property type="entry name" value="Glyco_hydro_3_C"/>
    <property type="match status" value="1"/>
</dbReference>
<dbReference type="InterPro" id="IPR026891">
    <property type="entry name" value="Fn3-like"/>
</dbReference>
<evidence type="ECO:0000313" key="14">
    <source>
        <dbReference type="Proteomes" id="UP000585050"/>
    </source>
</evidence>
<dbReference type="AlphaFoldDB" id="A0A7X8SK65"/>
<dbReference type="SMART" id="SM01217">
    <property type="entry name" value="Fn3_like"/>
    <property type="match status" value="1"/>
</dbReference>
<dbReference type="Gene3D" id="2.60.40.10">
    <property type="entry name" value="Immunoglobulins"/>
    <property type="match status" value="1"/>
</dbReference>
<comment type="catalytic activity">
    <reaction evidence="1">
        <text>Hydrolysis of terminal, non-reducing beta-D-glucosyl residues with release of beta-D-glucose.</text>
        <dbReference type="EC" id="3.2.1.21"/>
    </reaction>
</comment>
<evidence type="ECO:0000256" key="8">
    <source>
        <dbReference type="ARBA" id="ARBA00023295"/>
    </source>
</evidence>
<evidence type="ECO:0000256" key="6">
    <source>
        <dbReference type="ARBA" id="ARBA00022764"/>
    </source>
</evidence>
<dbReference type="FunFam" id="3.40.50.1700:FF:000004">
    <property type="entry name" value="Periplasmic beta-glucosidase"/>
    <property type="match status" value="1"/>
</dbReference>
<evidence type="ECO:0000256" key="5">
    <source>
        <dbReference type="ARBA" id="ARBA00022729"/>
    </source>
</evidence>
<dbReference type="InterPro" id="IPR017853">
    <property type="entry name" value="GH"/>
</dbReference>
<protein>
    <recommendedName>
        <fullName evidence="9">Periplasmic beta-glucosidase</fullName>
        <ecNumber evidence="4">3.2.1.21</ecNumber>
    </recommendedName>
</protein>
<dbReference type="PANTHER" id="PTHR30620">
    <property type="entry name" value="PERIPLASMIC BETA-GLUCOSIDASE-RELATED"/>
    <property type="match status" value="1"/>
</dbReference>
<organism evidence="13 14">
    <name type="scientific">Flammeovirga agarivorans</name>
    <dbReference type="NCBI Taxonomy" id="2726742"/>
    <lineage>
        <taxon>Bacteria</taxon>
        <taxon>Pseudomonadati</taxon>
        <taxon>Bacteroidota</taxon>
        <taxon>Cytophagia</taxon>
        <taxon>Cytophagales</taxon>
        <taxon>Flammeovirgaceae</taxon>
        <taxon>Flammeovirga</taxon>
    </lineage>
</organism>
<evidence type="ECO:0000256" key="9">
    <source>
        <dbReference type="ARBA" id="ARBA00067498"/>
    </source>
</evidence>
<evidence type="ECO:0000313" key="13">
    <source>
        <dbReference type="EMBL" id="NLR91647.1"/>
    </source>
</evidence>
<dbReference type="GO" id="GO:0042597">
    <property type="term" value="C:periplasmic space"/>
    <property type="evidence" value="ECO:0007669"/>
    <property type="project" value="UniProtKB-SubCell"/>
</dbReference>
<comment type="subcellular location">
    <subcellularLocation>
        <location evidence="2">Periplasm</location>
    </subcellularLocation>
</comment>
<dbReference type="Gene3D" id="3.20.20.300">
    <property type="entry name" value="Glycoside hydrolase, family 3, N-terminal domain"/>
    <property type="match status" value="1"/>
</dbReference>
<dbReference type="SUPFAM" id="SSF52279">
    <property type="entry name" value="Beta-D-glucan exohydrolase, C-terminal domain"/>
    <property type="match status" value="1"/>
</dbReference>
<dbReference type="FunFam" id="3.20.20.300:FF:000005">
    <property type="entry name" value="Periplasmic beta-glucosidase"/>
    <property type="match status" value="1"/>
</dbReference>
<name>A0A7X8SK65_9BACT</name>
<keyword evidence="14" id="KW-1185">Reference proteome</keyword>
<dbReference type="Proteomes" id="UP000585050">
    <property type="component" value="Unassembled WGS sequence"/>
</dbReference>
<evidence type="ECO:0000256" key="11">
    <source>
        <dbReference type="SAM" id="SignalP"/>
    </source>
</evidence>
<evidence type="ECO:0000256" key="7">
    <source>
        <dbReference type="ARBA" id="ARBA00022801"/>
    </source>
</evidence>
<evidence type="ECO:0000256" key="1">
    <source>
        <dbReference type="ARBA" id="ARBA00000448"/>
    </source>
</evidence>
<dbReference type="PROSITE" id="PS00775">
    <property type="entry name" value="GLYCOSYL_HYDROL_F3"/>
    <property type="match status" value="1"/>
</dbReference>
<keyword evidence="8 10" id="KW-0326">Glycosidase</keyword>
<evidence type="ECO:0000256" key="4">
    <source>
        <dbReference type="ARBA" id="ARBA00012744"/>
    </source>
</evidence>
<feature type="chain" id="PRO_5030598560" description="Periplasmic beta-glucosidase" evidence="11">
    <location>
        <begin position="20"/>
        <end position="751"/>
    </location>
</feature>
<gene>
    <name evidence="13" type="ORF">HGP29_10545</name>
</gene>
<dbReference type="RefSeq" id="WP_168882363.1">
    <property type="nucleotide sequence ID" value="NZ_JABAIL010000003.1"/>
</dbReference>
<sequence length="751" mass="82629">MKKLVLILTALVVSSSLIAQTVEEKVENLLQKMTLEEKIGQMTQFTSSGDVTGPTLRGNVEKEVKAGNVGSLFNAFKADYTRKLQKMAVEETRLGIPLLFGYDVIHGHRTIFPIPLGEASSFDLDAMEEAARIAAIEASAEGIHWTFAPMVDVSRDPRWGRVMEGAGEDTYYNNLVAKARVRGFQGDDLSKENTILACAKHFLAYGAPIAGRDYNTVDMSLQTLHEVYLPPFKATVDAGVETFMTSFNEINGTPSTANPYLFKDILRDQWGFEGMVVTDYTAINELVPHGTAKDLAQAGVQALKAGIDMDMEGAVFLETLKESVEKGDVTEEEINVAVRRILTLKHKLGLFEDPYRYSDTEREERLVLCDEHKEKARDFARKSIVLLKNENQVLPLKLENKPKIAAIGPLVKSKKDVLGAWKAKGSPKDAKSLFEGLKGATRGKAELLYAQGCKLDGDDTSGFAEAIEVANQSDVIILAIGEARTISGEAKSRSDITIPGVQTELLAELKKTGKPVVVVLMNGRPLALEKEDELADAFLETWHLGTMAGPAIADVIFGKYNPAGKLPMTFPRNVGQVPIYYNAKNTGRPFDPENPSGYKSNYLDVPNSPLYAFGYGLSYTTFEYGEITLSSNTTDGAPITASIEVTNTGDYDGEEVVQMYIQDIIGKSTRPLKELKGFEKIFLKKGETKTVTFTIEKEALTYFRWDMSEGVEAGEFNVFIGTSSDQVKAASFTLTKDYEVGKKNYNPIQSK</sequence>
<dbReference type="InterPro" id="IPR051915">
    <property type="entry name" value="Cellulose_Degrad_GH3"/>
</dbReference>
<dbReference type="GO" id="GO:0008422">
    <property type="term" value="F:beta-glucosidase activity"/>
    <property type="evidence" value="ECO:0007669"/>
    <property type="project" value="UniProtKB-EC"/>
</dbReference>
<reference evidence="13 14" key="1">
    <citation type="submission" date="2020-04" db="EMBL/GenBank/DDBJ databases">
        <title>Flammeovirga sp. SR4, a novel species isolated from seawater.</title>
        <authorList>
            <person name="Wang X."/>
        </authorList>
    </citation>
    <scope>NUCLEOTIDE SEQUENCE [LARGE SCALE GENOMIC DNA]</scope>
    <source>
        <strain evidence="13 14">SR4</strain>
    </source>
</reference>
<dbReference type="Pfam" id="PF00933">
    <property type="entry name" value="Glyco_hydro_3"/>
    <property type="match status" value="1"/>
</dbReference>
<dbReference type="PANTHER" id="PTHR30620:SF16">
    <property type="entry name" value="LYSOSOMAL BETA GLUCOSIDASE"/>
    <property type="match status" value="1"/>
</dbReference>
<dbReference type="PRINTS" id="PR00133">
    <property type="entry name" value="GLHYDRLASE3"/>
</dbReference>
<dbReference type="InterPro" id="IPR013783">
    <property type="entry name" value="Ig-like_fold"/>
</dbReference>
<dbReference type="InterPro" id="IPR019800">
    <property type="entry name" value="Glyco_hydro_3_AS"/>
</dbReference>
<dbReference type="InterPro" id="IPR036962">
    <property type="entry name" value="Glyco_hydro_3_N_sf"/>
</dbReference>
<dbReference type="InterPro" id="IPR036881">
    <property type="entry name" value="Glyco_hydro_3_C_sf"/>
</dbReference>
<dbReference type="Pfam" id="PF14310">
    <property type="entry name" value="Fn3-like"/>
    <property type="match status" value="1"/>
</dbReference>
<evidence type="ECO:0000256" key="10">
    <source>
        <dbReference type="RuleBase" id="RU361161"/>
    </source>
</evidence>
<evidence type="ECO:0000256" key="3">
    <source>
        <dbReference type="ARBA" id="ARBA00005336"/>
    </source>
</evidence>
<dbReference type="InterPro" id="IPR002772">
    <property type="entry name" value="Glyco_hydro_3_C"/>
</dbReference>
<feature type="domain" description="Fibronectin type III-like" evidence="12">
    <location>
        <begin position="655"/>
        <end position="724"/>
    </location>
</feature>
<evidence type="ECO:0000256" key="2">
    <source>
        <dbReference type="ARBA" id="ARBA00004418"/>
    </source>
</evidence>
<evidence type="ECO:0000259" key="12">
    <source>
        <dbReference type="SMART" id="SM01217"/>
    </source>
</evidence>
<dbReference type="GO" id="GO:0009251">
    <property type="term" value="P:glucan catabolic process"/>
    <property type="evidence" value="ECO:0007669"/>
    <property type="project" value="TreeGrafter"/>
</dbReference>
<dbReference type="Gene3D" id="3.40.50.1700">
    <property type="entry name" value="Glycoside hydrolase family 3 C-terminal domain"/>
    <property type="match status" value="1"/>
</dbReference>
<proteinExistence type="inferred from homology"/>
<dbReference type="EMBL" id="JABAIL010000003">
    <property type="protein sequence ID" value="NLR91647.1"/>
    <property type="molecule type" value="Genomic_DNA"/>
</dbReference>
<dbReference type="FunFam" id="2.60.40.10:FF:000495">
    <property type="entry name" value="Periplasmic beta-glucosidase"/>
    <property type="match status" value="1"/>
</dbReference>
<keyword evidence="6" id="KW-0574">Periplasm</keyword>